<dbReference type="Proteomes" id="UP000008810">
    <property type="component" value="Chromosome 3"/>
</dbReference>
<reference evidence="2" key="3">
    <citation type="submission" date="2018-08" db="UniProtKB">
        <authorList>
            <consortium name="EnsemblPlants"/>
        </authorList>
    </citation>
    <scope>IDENTIFICATION</scope>
    <source>
        <strain evidence="2">cv. Bd21</strain>
    </source>
</reference>
<evidence type="ECO:0000313" key="3">
    <source>
        <dbReference type="Proteomes" id="UP000008810"/>
    </source>
</evidence>
<keyword evidence="3" id="KW-1185">Reference proteome</keyword>
<evidence type="ECO:0000313" key="2">
    <source>
        <dbReference type="EnsemblPlants" id="PNT66128"/>
    </source>
</evidence>
<dbReference type="Gramene" id="PNT66128">
    <property type="protein sequence ID" value="PNT66128"/>
    <property type="gene ID" value="BRADI_3g07533v3"/>
</dbReference>
<proteinExistence type="predicted"/>
<dbReference type="EnsemblPlants" id="PNT66128">
    <property type="protein sequence ID" value="PNT66128"/>
    <property type="gene ID" value="BRADI_3g07533v3"/>
</dbReference>
<dbReference type="EMBL" id="CM000882">
    <property type="protein sequence ID" value="PNT66128.1"/>
    <property type="molecule type" value="Genomic_DNA"/>
</dbReference>
<gene>
    <name evidence="1" type="ORF">BRADI_3g07533v3</name>
</gene>
<reference evidence="1 2" key="1">
    <citation type="journal article" date="2010" name="Nature">
        <title>Genome sequencing and analysis of the model grass Brachypodium distachyon.</title>
        <authorList>
            <consortium name="International Brachypodium Initiative"/>
        </authorList>
    </citation>
    <scope>NUCLEOTIDE SEQUENCE [LARGE SCALE GENOMIC DNA]</scope>
    <source>
        <strain evidence="1 2">Bd21</strain>
    </source>
</reference>
<sequence length="72" mass="8778">MVILQEQQSWDLQWFLSTLNGIQKIQDMYCVNNTRYLYLPNATYPPFQKGWRKRRKYTLSPLINTHKQTRIT</sequence>
<organism evidence="1">
    <name type="scientific">Brachypodium distachyon</name>
    <name type="common">Purple false brome</name>
    <name type="synonym">Trachynia distachya</name>
    <dbReference type="NCBI Taxonomy" id="15368"/>
    <lineage>
        <taxon>Eukaryota</taxon>
        <taxon>Viridiplantae</taxon>
        <taxon>Streptophyta</taxon>
        <taxon>Embryophyta</taxon>
        <taxon>Tracheophyta</taxon>
        <taxon>Spermatophyta</taxon>
        <taxon>Magnoliopsida</taxon>
        <taxon>Liliopsida</taxon>
        <taxon>Poales</taxon>
        <taxon>Poaceae</taxon>
        <taxon>BOP clade</taxon>
        <taxon>Pooideae</taxon>
        <taxon>Stipodae</taxon>
        <taxon>Brachypodieae</taxon>
        <taxon>Brachypodium</taxon>
    </lineage>
</organism>
<dbReference type="ExpressionAtlas" id="A0A2K2CVS7">
    <property type="expression patterns" value="baseline"/>
</dbReference>
<protein>
    <submittedName>
        <fullName evidence="1 2">Uncharacterized protein</fullName>
    </submittedName>
</protein>
<reference evidence="1" key="2">
    <citation type="submission" date="2017-06" db="EMBL/GenBank/DDBJ databases">
        <title>WGS assembly of Brachypodium distachyon.</title>
        <authorList>
            <consortium name="The International Brachypodium Initiative"/>
            <person name="Lucas S."/>
            <person name="Harmon-Smith M."/>
            <person name="Lail K."/>
            <person name="Tice H."/>
            <person name="Grimwood J."/>
            <person name="Bruce D."/>
            <person name="Barry K."/>
            <person name="Shu S."/>
            <person name="Lindquist E."/>
            <person name="Wang M."/>
            <person name="Pitluck S."/>
            <person name="Vogel J.P."/>
            <person name="Garvin D.F."/>
            <person name="Mockler T.C."/>
            <person name="Schmutz J."/>
            <person name="Rokhsar D."/>
            <person name="Bevan M.W."/>
        </authorList>
    </citation>
    <scope>NUCLEOTIDE SEQUENCE</scope>
    <source>
        <strain evidence="1">Bd21</strain>
    </source>
</reference>
<accession>A0A2K2CVS7</accession>
<name>A0A2K2CVS7_BRADI</name>
<dbReference type="AlphaFoldDB" id="A0A2K2CVS7"/>
<evidence type="ECO:0000313" key="1">
    <source>
        <dbReference type="EMBL" id="PNT66128.1"/>
    </source>
</evidence>
<dbReference type="InParanoid" id="A0A2K2CVS7"/>